<evidence type="ECO:0000259" key="8">
    <source>
        <dbReference type="PROSITE" id="PS51837"/>
    </source>
</evidence>
<keyword evidence="10" id="KW-1185">Reference proteome</keyword>
<evidence type="ECO:0000313" key="9">
    <source>
        <dbReference type="EMBL" id="CAL1687496.1"/>
    </source>
</evidence>
<keyword evidence="6" id="KW-0862">Zinc</keyword>
<dbReference type="InterPro" id="IPR006629">
    <property type="entry name" value="LITAF"/>
</dbReference>
<keyword evidence="5" id="KW-0479">Metal-binding</keyword>
<protein>
    <recommendedName>
        <fullName evidence="8">LITAF domain-containing protein</fullName>
    </recommendedName>
</protein>
<accession>A0AAV2P6C5</accession>
<evidence type="ECO:0000256" key="6">
    <source>
        <dbReference type="ARBA" id="ARBA00022833"/>
    </source>
</evidence>
<evidence type="ECO:0000256" key="4">
    <source>
        <dbReference type="ARBA" id="ARBA00005975"/>
    </source>
</evidence>
<comment type="subcellular location">
    <subcellularLocation>
        <location evidence="2">Endosome membrane</location>
        <topology evidence="2">Peripheral membrane protein</topology>
    </subcellularLocation>
    <subcellularLocation>
        <location evidence="1">Late endosome membrane</location>
    </subcellularLocation>
    <subcellularLocation>
        <location evidence="3">Lysosome membrane</location>
        <topology evidence="3">Peripheral membrane protein</topology>
        <orientation evidence="3">Cytoplasmic side</orientation>
    </subcellularLocation>
</comment>
<dbReference type="PROSITE" id="PS51837">
    <property type="entry name" value="LITAF"/>
    <property type="match status" value="1"/>
</dbReference>
<dbReference type="SMART" id="SM00714">
    <property type="entry name" value="LITAF"/>
    <property type="match status" value="1"/>
</dbReference>
<dbReference type="AlphaFoldDB" id="A0AAV2P6C5"/>
<reference evidence="9" key="1">
    <citation type="submission" date="2024-04" db="EMBL/GenBank/DDBJ databases">
        <authorList>
            <consortium name="Molecular Ecology Group"/>
        </authorList>
    </citation>
    <scope>NUCLEOTIDE SEQUENCE</scope>
</reference>
<sequence length="113" mass="12731">MDVIMEYQPQPLVTSSPYPYPQPPPPPPQQPLMVIITETAFGPETQPMVCPHCYDNISTRVKLEANLKTHKFAVHLCCLGLWCCAPCPYYMNSCMEKKHYCPSCGSYLGSCEN</sequence>
<evidence type="ECO:0000256" key="2">
    <source>
        <dbReference type="ARBA" id="ARBA00004481"/>
    </source>
</evidence>
<dbReference type="PANTHER" id="PTHR23292">
    <property type="entry name" value="LIPOPOLYSACCHARIDE-INDUCED TUMOR NECROSIS FACTOR-ALPHA FACTOR"/>
    <property type="match status" value="1"/>
</dbReference>
<organism evidence="9 10">
    <name type="scientific">Lasius platythorax</name>
    <dbReference type="NCBI Taxonomy" id="488582"/>
    <lineage>
        <taxon>Eukaryota</taxon>
        <taxon>Metazoa</taxon>
        <taxon>Ecdysozoa</taxon>
        <taxon>Arthropoda</taxon>
        <taxon>Hexapoda</taxon>
        <taxon>Insecta</taxon>
        <taxon>Pterygota</taxon>
        <taxon>Neoptera</taxon>
        <taxon>Endopterygota</taxon>
        <taxon>Hymenoptera</taxon>
        <taxon>Apocrita</taxon>
        <taxon>Aculeata</taxon>
        <taxon>Formicoidea</taxon>
        <taxon>Formicidae</taxon>
        <taxon>Formicinae</taxon>
        <taxon>Lasius</taxon>
        <taxon>Lasius</taxon>
    </lineage>
</organism>
<feature type="domain" description="LITAF" evidence="8">
    <location>
        <begin position="30"/>
        <end position="113"/>
    </location>
</feature>
<dbReference type="PANTHER" id="PTHR23292:SF14">
    <property type="entry name" value="FI16615P1-RELATED"/>
    <property type="match status" value="1"/>
</dbReference>
<dbReference type="Pfam" id="PF10601">
    <property type="entry name" value="zf-LITAF-like"/>
    <property type="match status" value="1"/>
</dbReference>
<evidence type="ECO:0000256" key="1">
    <source>
        <dbReference type="ARBA" id="ARBA00004414"/>
    </source>
</evidence>
<dbReference type="EMBL" id="OZ034830">
    <property type="protein sequence ID" value="CAL1687496.1"/>
    <property type="molecule type" value="Genomic_DNA"/>
</dbReference>
<name>A0AAV2P6C5_9HYME</name>
<dbReference type="Proteomes" id="UP001497644">
    <property type="component" value="Chromosome 7"/>
</dbReference>
<dbReference type="GO" id="GO:0005765">
    <property type="term" value="C:lysosomal membrane"/>
    <property type="evidence" value="ECO:0007669"/>
    <property type="project" value="UniProtKB-SubCell"/>
</dbReference>
<comment type="similarity">
    <text evidence="4">Belongs to the CDIP1/LITAF family.</text>
</comment>
<evidence type="ECO:0000256" key="7">
    <source>
        <dbReference type="ARBA" id="ARBA00023136"/>
    </source>
</evidence>
<evidence type="ECO:0000256" key="5">
    <source>
        <dbReference type="ARBA" id="ARBA00022723"/>
    </source>
</evidence>
<gene>
    <name evidence="9" type="ORF">LPLAT_LOCUS12695</name>
</gene>
<dbReference type="GO" id="GO:0008270">
    <property type="term" value="F:zinc ion binding"/>
    <property type="evidence" value="ECO:0007669"/>
    <property type="project" value="TreeGrafter"/>
</dbReference>
<evidence type="ECO:0000256" key="3">
    <source>
        <dbReference type="ARBA" id="ARBA00004630"/>
    </source>
</evidence>
<evidence type="ECO:0000313" key="10">
    <source>
        <dbReference type="Proteomes" id="UP001497644"/>
    </source>
</evidence>
<keyword evidence="7" id="KW-0472">Membrane</keyword>
<dbReference type="InterPro" id="IPR037519">
    <property type="entry name" value="LITAF_fam"/>
</dbReference>
<proteinExistence type="inferred from homology"/>
<dbReference type="GO" id="GO:0031902">
    <property type="term" value="C:late endosome membrane"/>
    <property type="evidence" value="ECO:0007669"/>
    <property type="project" value="UniProtKB-SubCell"/>
</dbReference>